<feature type="transmembrane region" description="Helical" evidence="2">
    <location>
        <begin position="323"/>
        <end position="344"/>
    </location>
</feature>
<dbReference type="RefSeq" id="WP_006970808.1">
    <property type="nucleotide sequence ID" value="NZ_ABCS01000014.1"/>
</dbReference>
<feature type="transmembrane region" description="Helical" evidence="2">
    <location>
        <begin position="220"/>
        <end position="249"/>
    </location>
</feature>
<comment type="caution">
    <text evidence="3">The sequence shown here is derived from an EMBL/GenBank/DDBJ whole genome shotgun (WGS) entry which is preliminary data.</text>
</comment>
<evidence type="ECO:0000256" key="1">
    <source>
        <dbReference type="SAM" id="MobiDB-lite"/>
    </source>
</evidence>
<dbReference type="EMBL" id="ABCS01000014">
    <property type="protein sequence ID" value="EDM80028.1"/>
    <property type="molecule type" value="Genomic_DNA"/>
</dbReference>
<feature type="transmembrane region" description="Helical" evidence="2">
    <location>
        <begin position="182"/>
        <end position="200"/>
    </location>
</feature>
<feature type="transmembrane region" description="Helical" evidence="2">
    <location>
        <begin position="356"/>
        <end position="372"/>
    </location>
</feature>
<keyword evidence="2" id="KW-0812">Transmembrane</keyword>
<name>A6G259_9BACT</name>
<feature type="transmembrane region" description="Helical" evidence="2">
    <location>
        <begin position="384"/>
        <end position="405"/>
    </location>
</feature>
<feature type="region of interest" description="Disordered" evidence="1">
    <location>
        <begin position="535"/>
        <end position="555"/>
    </location>
</feature>
<feature type="transmembrane region" description="Helical" evidence="2">
    <location>
        <begin position="256"/>
        <end position="275"/>
    </location>
</feature>
<keyword evidence="2" id="KW-0472">Membrane</keyword>
<keyword evidence="2" id="KW-1133">Transmembrane helix</keyword>
<feature type="transmembrane region" description="Helical" evidence="2">
    <location>
        <begin position="20"/>
        <end position="43"/>
    </location>
</feature>
<keyword evidence="4" id="KW-1185">Reference proteome</keyword>
<feature type="transmembrane region" description="Helical" evidence="2">
    <location>
        <begin position="497"/>
        <end position="516"/>
    </location>
</feature>
<sequence length="555" mass="57443">MGSATEPGEAGSSPWRERGLRVLVALVVLVILGGCMPYFEALLDANERPRLLSAVALVEEGRWRVDGPLTAHVPPGPDVARAVDGSLVPNKPPGATLVAALAYGLLKLRGAVDLRSFTVLTRVLGGLLPTLLLALSLWRHERAWARALAKPGQGRRAAARVDLAVLAWLLATPAWANAKLCFGHALSACALGCGLIVLVGPPRPEGEGEGSTARDAGRAALGGLLAGSAILAEYTAAFAGVAIGAWLLVRERRRPAVIGAALAGALVPVLALAAYHDAVFGGPLVTGYHRADHAEFAAIHNRGLLGLQLPTATSLYEHLISPWGGLLAWAPLCVLGLLGGVHGSRGEPSAERSRQRLFLAVAASLLVVLVGLEQGGGWRVGPRYYVLAMALCAPGLRALLAALSAPAPALSPVTRTLGLGLLLGLFGASAVANFLAANYFPHLIPHGNPLGDLLWPLALSGRAPWGLPPALVGAAALGLTGAALWRWHQSEAELGLGVWLVGGGLALALALAQATLPASDIDHALELETIERIWEPSPDAPPPASPVFDEVAREP</sequence>
<protein>
    <submittedName>
        <fullName evidence="3">Uncharacterized protein</fullName>
    </submittedName>
</protein>
<organism evidence="3 4">
    <name type="scientific">Plesiocystis pacifica SIR-1</name>
    <dbReference type="NCBI Taxonomy" id="391625"/>
    <lineage>
        <taxon>Bacteria</taxon>
        <taxon>Pseudomonadati</taxon>
        <taxon>Myxococcota</taxon>
        <taxon>Polyangia</taxon>
        <taxon>Nannocystales</taxon>
        <taxon>Nannocystaceae</taxon>
        <taxon>Plesiocystis</taxon>
    </lineage>
</organism>
<feature type="transmembrane region" description="Helical" evidence="2">
    <location>
        <begin position="465"/>
        <end position="485"/>
    </location>
</feature>
<dbReference type="AlphaFoldDB" id="A6G259"/>
<dbReference type="OrthoDB" id="316175at2"/>
<proteinExistence type="predicted"/>
<evidence type="ECO:0000256" key="2">
    <source>
        <dbReference type="SAM" id="Phobius"/>
    </source>
</evidence>
<dbReference type="STRING" id="391625.PPSIR1_20414"/>
<reference evidence="3 4" key="1">
    <citation type="submission" date="2007-06" db="EMBL/GenBank/DDBJ databases">
        <authorList>
            <person name="Shimkets L."/>
            <person name="Ferriera S."/>
            <person name="Johnson J."/>
            <person name="Kravitz S."/>
            <person name="Beeson K."/>
            <person name="Sutton G."/>
            <person name="Rogers Y.-H."/>
            <person name="Friedman R."/>
            <person name="Frazier M."/>
            <person name="Venter J.C."/>
        </authorList>
    </citation>
    <scope>NUCLEOTIDE SEQUENCE [LARGE SCALE GENOMIC DNA]</scope>
    <source>
        <strain evidence="3 4">SIR-1</strain>
    </source>
</reference>
<dbReference type="Proteomes" id="UP000005801">
    <property type="component" value="Unassembled WGS sequence"/>
</dbReference>
<feature type="transmembrane region" description="Helical" evidence="2">
    <location>
        <begin position="117"/>
        <end position="137"/>
    </location>
</feature>
<accession>A6G259</accession>
<evidence type="ECO:0000313" key="4">
    <source>
        <dbReference type="Proteomes" id="UP000005801"/>
    </source>
</evidence>
<feature type="transmembrane region" description="Helical" evidence="2">
    <location>
        <begin position="417"/>
        <end position="440"/>
    </location>
</feature>
<evidence type="ECO:0000313" key="3">
    <source>
        <dbReference type="EMBL" id="EDM80028.1"/>
    </source>
</evidence>
<gene>
    <name evidence="3" type="ORF">PPSIR1_20414</name>
</gene>